<dbReference type="EC" id="5.3.1.12" evidence="4 7"/>
<dbReference type="UniPathway" id="UPA00246"/>
<evidence type="ECO:0000313" key="8">
    <source>
        <dbReference type="EMBL" id="NMM93059.1"/>
    </source>
</evidence>
<gene>
    <name evidence="7" type="primary">uxaC</name>
    <name evidence="8" type="ORF">G1C95_0244</name>
</gene>
<comment type="similarity">
    <text evidence="3 7">Belongs to the metallo-dependent hydrolases superfamily. Uronate isomerase family.</text>
</comment>
<organism evidence="8 9">
    <name type="scientific">Bifidobacterium oedipodis</name>
    <dbReference type="NCBI Taxonomy" id="2675322"/>
    <lineage>
        <taxon>Bacteria</taxon>
        <taxon>Bacillati</taxon>
        <taxon>Actinomycetota</taxon>
        <taxon>Actinomycetes</taxon>
        <taxon>Bifidobacteriales</taxon>
        <taxon>Bifidobacteriaceae</taxon>
        <taxon>Bifidobacterium</taxon>
    </lineage>
</organism>
<evidence type="ECO:0000256" key="4">
    <source>
        <dbReference type="ARBA" id="ARBA00012546"/>
    </source>
</evidence>
<accession>A0A7Y0EML7</accession>
<dbReference type="EMBL" id="JAAIII010000001">
    <property type="protein sequence ID" value="NMM93059.1"/>
    <property type="molecule type" value="Genomic_DNA"/>
</dbReference>
<dbReference type="Gene3D" id="3.20.20.140">
    <property type="entry name" value="Metal-dependent hydrolases"/>
    <property type="match status" value="1"/>
</dbReference>
<keyword evidence="6 7" id="KW-0413">Isomerase</keyword>
<comment type="catalytic activity">
    <reaction evidence="7">
        <text>aldehydo-D-galacturonate = keto-D-tagaturonate</text>
        <dbReference type="Rhea" id="RHEA:27702"/>
        <dbReference type="ChEBI" id="CHEBI:12952"/>
        <dbReference type="ChEBI" id="CHEBI:17886"/>
    </reaction>
</comment>
<proteinExistence type="inferred from homology"/>
<dbReference type="SUPFAM" id="SSF51556">
    <property type="entry name" value="Metallo-dependent hydrolases"/>
    <property type="match status" value="1"/>
</dbReference>
<dbReference type="Pfam" id="PF02614">
    <property type="entry name" value="UxaC"/>
    <property type="match status" value="1"/>
</dbReference>
<evidence type="ECO:0000256" key="5">
    <source>
        <dbReference type="ARBA" id="ARBA00020555"/>
    </source>
</evidence>
<evidence type="ECO:0000256" key="7">
    <source>
        <dbReference type="HAMAP-Rule" id="MF_00675"/>
    </source>
</evidence>
<dbReference type="HAMAP" id="MF_00675">
    <property type="entry name" value="UxaC"/>
    <property type="match status" value="1"/>
</dbReference>
<sequence length="467" mass="52938">MNFLDDDFLLTTDLAQELFHGHAEGMPVVDYHCHLYPQEICEDPNFPDIVAAWLTDGNNYGDHYKWRLERANGVPEELITGNGDPWDKFYAYAETMEKAVGSPVQLWTHLELRRYFGITETLTRKSAKAIYEECNEKLKGPEYSRRALLRRMRVDTVCTTDDPVDDLHFHEQFAKEGETFKMLPAMRPDKAYNINQPSFEPWVEKLEEVTGNKVTSFASLMDGIEERVAYFHERGGRLADQGADHLTYVEATEAELNAIVDKARAGKELSTLEVAQYQTAFILNLMRIYAAKGWTMQLHINCVRNINTKLFTSIGADTGGDAIADHAVTEALMKLLDKAAQGDNIPKLLVYSLNPNDYMAIATVMGAFQGGIRQKLSLGNAWWFNDTRTGIRRQLEVQAETSLLGNAVGMTTDSRSFLSYTRHEFFRRILCEQLGEWASRGEIPNDVDYLAPIVEDISFNNAKALFA</sequence>
<dbReference type="RefSeq" id="WP_335341385.1">
    <property type="nucleotide sequence ID" value="NZ_JAAIII010000001.1"/>
</dbReference>
<protein>
    <recommendedName>
        <fullName evidence="5 7">Uronate isomerase</fullName>
        <ecNumber evidence="4 7">5.3.1.12</ecNumber>
    </recommendedName>
    <alternativeName>
        <fullName evidence="7">Glucuronate isomerase</fullName>
    </alternativeName>
    <alternativeName>
        <fullName evidence="7">Uronic isomerase</fullName>
    </alternativeName>
</protein>
<comment type="caution">
    <text evidence="8">The sequence shown here is derived from an EMBL/GenBank/DDBJ whole genome shotgun (WGS) entry which is preliminary data.</text>
</comment>
<evidence type="ECO:0000256" key="6">
    <source>
        <dbReference type="ARBA" id="ARBA00023235"/>
    </source>
</evidence>
<comment type="pathway">
    <text evidence="2 7">Carbohydrate metabolism; pentose and glucuronate interconversion.</text>
</comment>
<dbReference type="PANTHER" id="PTHR30068">
    <property type="entry name" value="URONATE ISOMERASE"/>
    <property type="match status" value="1"/>
</dbReference>
<dbReference type="GO" id="GO:0042840">
    <property type="term" value="P:D-glucuronate catabolic process"/>
    <property type="evidence" value="ECO:0007669"/>
    <property type="project" value="TreeGrafter"/>
</dbReference>
<dbReference type="InterPro" id="IPR003766">
    <property type="entry name" value="Uronate_isomerase"/>
</dbReference>
<dbReference type="AlphaFoldDB" id="A0A7Y0EML7"/>
<evidence type="ECO:0000313" key="9">
    <source>
        <dbReference type="Proteomes" id="UP000532194"/>
    </source>
</evidence>
<reference evidence="8 9" key="1">
    <citation type="submission" date="2020-02" db="EMBL/GenBank/DDBJ databases">
        <title>Characterization of phylogenetic diversity of novel bifidobacterial species isolated in Czech ZOOs.</title>
        <authorList>
            <person name="Lugli G.A."/>
            <person name="Vera N.B."/>
            <person name="Ventura M."/>
        </authorList>
    </citation>
    <scope>NUCLEOTIDE SEQUENCE [LARGE SCALE GENOMIC DNA]</scope>
    <source>
        <strain evidence="8 9">DSM 109957</strain>
    </source>
</reference>
<dbReference type="Gene3D" id="1.10.2020.10">
    <property type="entry name" value="uronate isomerase, domain 2, chain A"/>
    <property type="match status" value="1"/>
</dbReference>
<evidence type="ECO:0000256" key="3">
    <source>
        <dbReference type="ARBA" id="ARBA00008397"/>
    </source>
</evidence>
<dbReference type="InterPro" id="IPR032466">
    <property type="entry name" value="Metal_Hydrolase"/>
</dbReference>
<dbReference type="Proteomes" id="UP000532194">
    <property type="component" value="Unassembled WGS sequence"/>
</dbReference>
<dbReference type="GO" id="GO:0008880">
    <property type="term" value="F:glucuronate isomerase activity"/>
    <property type="evidence" value="ECO:0007669"/>
    <property type="project" value="UniProtKB-UniRule"/>
</dbReference>
<dbReference type="PANTHER" id="PTHR30068:SF4">
    <property type="entry name" value="URONATE ISOMERASE"/>
    <property type="match status" value="1"/>
</dbReference>
<evidence type="ECO:0000256" key="1">
    <source>
        <dbReference type="ARBA" id="ARBA00001165"/>
    </source>
</evidence>
<keyword evidence="9" id="KW-1185">Reference proteome</keyword>
<dbReference type="NCBIfam" id="NF002794">
    <property type="entry name" value="PRK02925.1"/>
    <property type="match status" value="1"/>
</dbReference>
<name>A0A7Y0EML7_9BIFI</name>
<comment type="catalytic activity">
    <reaction evidence="1 7">
        <text>D-glucuronate = D-fructuronate</text>
        <dbReference type="Rhea" id="RHEA:13049"/>
        <dbReference type="ChEBI" id="CHEBI:58720"/>
        <dbReference type="ChEBI" id="CHEBI:59863"/>
        <dbReference type="EC" id="5.3.1.12"/>
    </reaction>
</comment>
<evidence type="ECO:0000256" key="2">
    <source>
        <dbReference type="ARBA" id="ARBA00004892"/>
    </source>
</evidence>
<dbReference type="GO" id="GO:0019698">
    <property type="term" value="P:D-galacturonate catabolic process"/>
    <property type="evidence" value="ECO:0007669"/>
    <property type="project" value="TreeGrafter"/>
</dbReference>